<dbReference type="Proteomes" id="UP000683213">
    <property type="component" value="Unassembled WGS sequence"/>
</dbReference>
<gene>
    <name evidence="1" type="ORF">HA237_02975</name>
    <name evidence="2" type="ORF">J4224_01725</name>
</gene>
<comment type="caution">
    <text evidence="1">The sequence shown here is derived from an EMBL/GenBank/DDBJ whole genome shotgun (WGS) entry which is preliminary data.</text>
</comment>
<protein>
    <submittedName>
        <fullName evidence="1">Uncharacterized protein</fullName>
    </submittedName>
</protein>
<reference evidence="2" key="2">
    <citation type="submission" date="2021-03" db="EMBL/GenBank/DDBJ databases">
        <authorList>
            <person name="Jaffe A."/>
        </authorList>
    </citation>
    <scope>NUCLEOTIDE SEQUENCE</scope>
    <source>
        <strain evidence="2">RIFCSPHIGHO2_01_FULL_GW2011_AR10_43_9</strain>
    </source>
</reference>
<evidence type="ECO:0000313" key="2">
    <source>
        <dbReference type="EMBL" id="MBS3059124.1"/>
    </source>
</evidence>
<name>A0A7J4IZB2_9ARCH</name>
<sequence length="113" mass="13007">MYHLGKVIKLLKSSDKGIVSADNSVQARCEMWDENQVIVLVHPSLNEAVKENDFVLVRYAQPEPTIIKTLSQKQGKELWEELRSFFEKKRTASAEKMQFPFAPQNAGLEKMIR</sequence>
<dbReference type="EMBL" id="DUFG01000016">
    <property type="protein sequence ID" value="HIH08306.1"/>
    <property type="molecule type" value="Genomic_DNA"/>
</dbReference>
<dbReference type="AlphaFoldDB" id="A0A7J4IZB2"/>
<accession>A0A7J4IZB2</accession>
<evidence type="ECO:0000313" key="1">
    <source>
        <dbReference type="EMBL" id="HIH08306.1"/>
    </source>
</evidence>
<dbReference type="Proteomes" id="UP000577419">
    <property type="component" value="Unassembled WGS sequence"/>
</dbReference>
<reference evidence="1" key="1">
    <citation type="journal article" date="2020" name="bioRxiv">
        <title>A rank-normalized archaeal taxonomy based on genome phylogeny resolves widespread incomplete and uneven classifications.</title>
        <authorList>
            <person name="Rinke C."/>
            <person name="Chuvochina M."/>
            <person name="Mussig A.J."/>
            <person name="Chaumeil P.-A."/>
            <person name="Waite D.W."/>
            <person name="Whitman W.B."/>
            <person name="Parks D.H."/>
            <person name="Hugenholtz P."/>
        </authorList>
    </citation>
    <scope>NUCLEOTIDE SEQUENCE</scope>
    <source>
        <strain evidence="1">UBA10011</strain>
    </source>
</reference>
<reference evidence="2" key="3">
    <citation type="submission" date="2021-05" db="EMBL/GenBank/DDBJ databases">
        <title>Protein family content uncovers lineage relationships and bacterial pathway maintenance mechanisms in DPANN archaea.</title>
        <authorList>
            <person name="Castelle C.J."/>
            <person name="Meheust R."/>
            <person name="Jaffe A.L."/>
            <person name="Seitz K."/>
            <person name="Gong X."/>
            <person name="Baker B.J."/>
            <person name="Banfield J.F."/>
        </authorList>
    </citation>
    <scope>NUCLEOTIDE SEQUENCE</scope>
    <source>
        <strain evidence="2">RIFCSPHIGHO2_01_FULL_GW2011_AR10_43_9</strain>
    </source>
</reference>
<organism evidence="1 3">
    <name type="scientific">Candidatus Iainarchaeum sp</name>
    <dbReference type="NCBI Taxonomy" id="3101447"/>
    <lineage>
        <taxon>Archaea</taxon>
        <taxon>Candidatus Iainarchaeota</taxon>
        <taxon>Candidatus Iainarchaeia</taxon>
        <taxon>Candidatus Iainarchaeales</taxon>
        <taxon>Candidatus Iainarchaeaceae</taxon>
        <taxon>Candidatus Iainarchaeum</taxon>
    </lineage>
</organism>
<proteinExistence type="predicted"/>
<dbReference type="EMBL" id="JAGVWF010000024">
    <property type="protein sequence ID" value="MBS3059124.1"/>
    <property type="molecule type" value="Genomic_DNA"/>
</dbReference>
<evidence type="ECO:0000313" key="3">
    <source>
        <dbReference type="Proteomes" id="UP000577419"/>
    </source>
</evidence>